<dbReference type="GO" id="GO:0005634">
    <property type="term" value="C:nucleus"/>
    <property type="evidence" value="ECO:0007669"/>
    <property type="project" value="TreeGrafter"/>
</dbReference>
<evidence type="ECO:0000259" key="5">
    <source>
        <dbReference type="PROSITE" id="PS51462"/>
    </source>
</evidence>
<dbReference type="InterPro" id="IPR000086">
    <property type="entry name" value="NUDIX_hydrolase_dom"/>
</dbReference>
<evidence type="ECO:0000256" key="4">
    <source>
        <dbReference type="ARBA" id="ARBA00022842"/>
    </source>
</evidence>
<dbReference type="SUPFAM" id="SSF55811">
    <property type="entry name" value="Nudix"/>
    <property type="match status" value="1"/>
</dbReference>
<keyword evidence="2" id="KW-0479">Metal-binding</keyword>
<dbReference type="Proteomes" id="UP000716291">
    <property type="component" value="Unassembled WGS sequence"/>
</dbReference>
<evidence type="ECO:0000256" key="3">
    <source>
        <dbReference type="ARBA" id="ARBA00022801"/>
    </source>
</evidence>
<dbReference type="CDD" id="cd04666">
    <property type="entry name" value="NUDIX_DIPP2_like_Nudt4"/>
    <property type="match status" value="1"/>
</dbReference>
<keyword evidence="3" id="KW-0378">Hydrolase</keyword>
<dbReference type="GO" id="GO:0046872">
    <property type="term" value="F:metal ion binding"/>
    <property type="evidence" value="ECO:0007669"/>
    <property type="project" value="UniProtKB-KW"/>
</dbReference>
<dbReference type="PROSITE" id="PS51462">
    <property type="entry name" value="NUDIX"/>
    <property type="match status" value="1"/>
</dbReference>
<keyword evidence="7" id="KW-1185">Reference proteome</keyword>
<dbReference type="InterPro" id="IPR047198">
    <property type="entry name" value="DDP-like_NUDIX"/>
</dbReference>
<protein>
    <recommendedName>
        <fullName evidence="5">Nudix hydrolase domain-containing protein</fullName>
    </recommendedName>
</protein>
<organism evidence="6 7">
    <name type="scientific">Rhizopus oryzae</name>
    <name type="common">Mucormycosis agent</name>
    <name type="synonym">Rhizopus arrhizus var. delemar</name>
    <dbReference type="NCBI Taxonomy" id="64495"/>
    <lineage>
        <taxon>Eukaryota</taxon>
        <taxon>Fungi</taxon>
        <taxon>Fungi incertae sedis</taxon>
        <taxon>Mucoromycota</taxon>
        <taxon>Mucoromycotina</taxon>
        <taxon>Mucoromycetes</taxon>
        <taxon>Mucorales</taxon>
        <taxon>Mucorineae</taxon>
        <taxon>Rhizopodaceae</taxon>
        <taxon>Rhizopus</taxon>
    </lineage>
</organism>
<sequence>MDKELEMTPSLELQAVAHDFADYTKKKRHGHDKDVLDGNKIRQVAGCLPLDMKNHRVLLISSRKKKNAWVLPKGGWEVDESQQHAAQRETWEEAGIKGTITKQLGVFEERTKKKRKLKAHHWIFEMQINEVVKKFPERKKRERRWFTLKEALIATKKHPYIQEALLCSSLNSDVGIISGIGIHKPQSLSQELISKRINDEHSTKSLLGIEVEPVLFDLDLLNSFNYLHIQ</sequence>
<keyword evidence="4" id="KW-0460">Magnesium</keyword>
<dbReference type="PANTHER" id="PTHR12629">
    <property type="entry name" value="DIPHOSPHOINOSITOL POLYPHOSPHATE PHOSPHOHYDROLASE"/>
    <property type="match status" value="1"/>
</dbReference>
<dbReference type="InterPro" id="IPR020084">
    <property type="entry name" value="NUDIX_hydrolase_CS"/>
</dbReference>
<dbReference type="EMBL" id="JAANQT010002607">
    <property type="protein sequence ID" value="KAG1302140.1"/>
    <property type="molecule type" value="Genomic_DNA"/>
</dbReference>
<evidence type="ECO:0000256" key="1">
    <source>
        <dbReference type="ARBA" id="ARBA00001946"/>
    </source>
</evidence>
<accession>A0A9P6X001</accession>
<comment type="caution">
    <text evidence="6">The sequence shown here is derived from an EMBL/GenBank/DDBJ whole genome shotgun (WGS) entry which is preliminary data.</text>
</comment>
<proteinExistence type="predicted"/>
<dbReference type="AlphaFoldDB" id="A0A9P6X001"/>
<evidence type="ECO:0000256" key="2">
    <source>
        <dbReference type="ARBA" id="ARBA00022723"/>
    </source>
</evidence>
<dbReference type="PROSITE" id="PS00893">
    <property type="entry name" value="NUDIX_BOX"/>
    <property type="match status" value="1"/>
</dbReference>
<name>A0A9P6X001_RHIOR</name>
<dbReference type="Pfam" id="PF00293">
    <property type="entry name" value="NUDIX"/>
    <property type="match status" value="1"/>
</dbReference>
<dbReference type="InterPro" id="IPR015797">
    <property type="entry name" value="NUDIX_hydrolase-like_dom_sf"/>
</dbReference>
<gene>
    <name evidence="6" type="ORF">G6F64_011188</name>
</gene>
<feature type="domain" description="Nudix hydrolase" evidence="5">
    <location>
        <begin position="40"/>
        <end position="168"/>
    </location>
</feature>
<evidence type="ECO:0000313" key="6">
    <source>
        <dbReference type="EMBL" id="KAG1302140.1"/>
    </source>
</evidence>
<dbReference type="PANTHER" id="PTHR12629:SF0">
    <property type="entry name" value="DIPHOSPHOINOSITOL-POLYPHOSPHATE DIPHOSPHATASE"/>
    <property type="match status" value="1"/>
</dbReference>
<dbReference type="GO" id="GO:0005737">
    <property type="term" value="C:cytoplasm"/>
    <property type="evidence" value="ECO:0007669"/>
    <property type="project" value="TreeGrafter"/>
</dbReference>
<dbReference type="Gene3D" id="3.90.79.10">
    <property type="entry name" value="Nucleoside Triphosphate Pyrophosphohydrolase"/>
    <property type="match status" value="1"/>
</dbReference>
<reference evidence="6" key="1">
    <citation type="journal article" date="2020" name="Microb. Genom.">
        <title>Genetic diversity of clinical and environmental Mucorales isolates obtained from an investigation of mucormycosis cases among solid organ transplant recipients.</title>
        <authorList>
            <person name="Nguyen M.H."/>
            <person name="Kaul D."/>
            <person name="Muto C."/>
            <person name="Cheng S.J."/>
            <person name="Richter R.A."/>
            <person name="Bruno V.M."/>
            <person name="Liu G."/>
            <person name="Beyhan S."/>
            <person name="Sundermann A.J."/>
            <person name="Mounaud S."/>
            <person name="Pasculle A.W."/>
            <person name="Nierman W.C."/>
            <person name="Driscoll E."/>
            <person name="Cumbie R."/>
            <person name="Clancy C.J."/>
            <person name="Dupont C.L."/>
        </authorList>
    </citation>
    <scope>NUCLEOTIDE SEQUENCE</scope>
    <source>
        <strain evidence="6">GL11</strain>
    </source>
</reference>
<comment type="cofactor">
    <cofactor evidence="1">
        <name>Mg(2+)</name>
        <dbReference type="ChEBI" id="CHEBI:18420"/>
    </cofactor>
</comment>
<dbReference type="GO" id="GO:0016462">
    <property type="term" value="F:pyrophosphatase activity"/>
    <property type="evidence" value="ECO:0007669"/>
    <property type="project" value="InterPro"/>
</dbReference>
<evidence type="ECO:0000313" key="7">
    <source>
        <dbReference type="Proteomes" id="UP000716291"/>
    </source>
</evidence>